<evidence type="ECO:0000256" key="1">
    <source>
        <dbReference type="ARBA" id="ARBA00004394"/>
    </source>
</evidence>
<dbReference type="GO" id="GO:0016757">
    <property type="term" value="F:glycosyltransferase activity"/>
    <property type="evidence" value="ECO:0007669"/>
    <property type="project" value="UniProtKB-KW"/>
</dbReference>
<evidence type="ECO:0000313" key="10">
    <source>
        <dbReference type="EMBL" id="KAE8679914.1"/>
    </source>
</evidence>
<evidence type="ECO:0000256" key="5">
    <source>
        <dbReference type="ARBA" id="ARBA00022989"/>
    </source>
</evidence>
<protein>
    <submittedName>
        <fullName evidence="10">Xyloglucan glycosyltransferase 10</fullName>
    </submittedName>
</protein>
<dbReference type="EMBL" id="VEPZ02001328">
    <property type="protein sequence ID" value="KAE8679914.1"/>
    <property type="molecule type" value="Genomic_DNA"/>
</dbReference>
<dbReference type="Gene3D" id="3.90.550.10">
    <property type="entry name" value="Spore Coat Polysaccharide Biosynthesis Protein SpsA, Chain A"/>
    <property type="match status" value="1"/>
</dbReference>
<feature type="transmembrane region" description="Helical" evidence="9">
    <location>
        <begin position="151"/>
        <end position="170"/>
    </location>
</feature>
<accession>A0A6A2YLI8</accession>
<dbReference type="PANTHER" id="PTHR32044:SF44">
    <property type="entry name" value="XYLOGLUCAN GLYCOSYLTRANSFERASE 12-RELATED"/>
    <property type="match status" value="1"/>
</dbReference>
<proteinExistence type="predicted"/>
<gene>
    <name evidence="10" type="ORF">F3Y22_tig00111393pilonHSYRG00099</name>
</gene>
<keyword evidence="5 9" id="KW-1133">Transmembrane helix</keyword>
<keyword evidence="6" id="KW-0333">Golgi apparatus</keyword>
<name>A0A6A2YLI8_HIBSY</name>
<organism evidence="10 11">
    <name type="scientific">Hibiscus syriacus</name>
    <name type="common">Rose of Sharon</name>
    <dbReference type="NCBI Taxonomy" id="106335"/>
    <lineage>
        <taxon>Eukaryota</taxon>
        <taxon>Viridiplantae</taxon>
        <taxon>Streptophyta</taxon>
        <taxon>Embryophyta</taxon>
        <taxon>Tracheophyta</taxon>
        <taxon>Spermatophyta</taxon>
        <taxon>Magnoliopsida</taxon>
        <taxon>eudicotyledons</taxon>
        <taxon>Gunneridae</taxon>
        <taxon>Pentapetalae</taxon>
        <taxon>rosids</taxon>
        <taxon>malvids</taxon>
        <taxon>Malvales</taxon>
        <taxon>Malvaceae</taxon>
        <taxon>Malvoideae</taxon>
        <taxon>Hibiscus</taxon>
    </lineage>
</organism>
<dbReference type="InterPro" id="IPR029044">
    <property type="entry name" value="Nucleotide-diphossugar_trans"/>
</dbReference>
<reference evidence="10" key="1">
    <citation type="submission" date="2019-09" db="EMBL/GenBank/DDBJ databases">
        <title>Draft genome information of white flower Hibiscus syriacus.</title>
        <authorList>
            <person name="Kim Y.-M."/>
        </authorList>
    </citation>
    <scope>NUCLEOTIDE SEQUENCE [LARGE SCALE GENOMIC DNA]</scope>
    <source>
        <strain evidence="10">YM2019G1</strain>
    </source>
</reference>
<evidence type="ECO:0000256" key="3">
    <source>
        <dbReference type="ARBA" id="ARBA00022679"/>
    </source>
</evidence>
<comment type="subcellular location">
    <subcellularLocation>
        <location evidence="1">Golgi apparatus membrane</location>
    </subcellularLocation>
</comment>
<keyword evidence="4 9" id="KW-0812">Transmembrane</keyword>
<keyword evidence="3" id="KW-0808">Transferase</keyword>
<keyword evidence="2" id="KW-0328">Glycosyltransferase</keyword>
<evidence type="ECO:0000256" key="6">
    <source>
        <dbReference type="ARBA" id="ARBA00023034"/>
    </source>
</evidence>
<dbReference type="AlphaFoldDB" id="A0A6A2YLI8"/>
<keyword evidence="11" id="KW-1185">Reference proteome</keyword>
<dbReference type="PANTHER" id="PTHR32044">
    <property type="entry name" value="GLUCOMANNAN 4-BETA-MANNOSYLTRANSFERASE 9"/>
    <property type="match status" value="1"/>
</dbReference>
<keyword evidence="7 9" id="KW-0472">Membrane</keyword>
<evidence type="ECO:0000256" key="9">
    <source>
        <dbReference type="SAM" id="Phobius"/>
    </source>
</evidence>
<evidence type="ECO:0000256" key="8">
    <source>
        <dbReference type="SAM" id="MobiDB-lite"/>
    </source>
</evidence>
<evidence type="ECO:0000313" key="11">
    <source>
        <dbReference type="Proteomes" id="UP000436088"/>
    </source>
</evidence>
<evidence type="ECO:0000256" key="4">
    <source>
        <dbReference type="ARBA" id="ARBA00022692"/>
    </source>
</evidence>
<dbReference type="GO" id="GO:0000139">
    <property type="term" value="C:Golgi membrane"/>
    <property type="evidence" value="ECO:0007669"/>
    <property type="project" value="UniProtKB-SubCell"/>
</dbReference>
<evidence type="ECO:0000256" key="2">
    <source>
        <dbReference type="ARBA" id="ARBA00022676"/>
    </source>
</evidence>
<feature type="region of interest" description="Disordered" evidence="8">
    <location>
        <begin position="254"/>
        <end position="278"/>
    </location>
</feature>
<dbReference type="Proteomes" id="UP000436088">
    <property type="component" value="Unassembled WGS sequence"/>
</dbReference>
<comment type="caution">
    <text evidence="10">The sequence shown here is derived from an EMBL/GenBank/DDBJ whole genome shotgun (WGS) entry which is preliminary data.</text>
</comment>
<evidence type="ECO:0000256" key="7">
    <source>
        <dbReference type="ARBA" id="ARBA00023136"/>
    </source>
</evidence>
<sequence>MSVLSDMVVRFDRLLGGLKGVTGLRGACCAIRTRESIRIWLRGKSVILQVYQQSIAAACNLDWPKSKILIQVLDDSDDPTTQLLIKEEVHKWQQQGARILYRQRVIRDGYKAGNLKSAMSCSYVKDYEFVKLISVWKKFNMIFLFFLLRKLILPFYSFTLFCIILPITMFVPEAELPTWVVCYIPATMSFFNILPAPKSFPFIVPYLLFENTMSVTKFNATISGIFQLSSAHEWVVMKKSGHSSEGDLISLVEKQPKHQRGGSEPNLNELKTQTRRKG</sequence>